<feature type="transmembrane region" description="Helical" evidence="9">
    <location>
        <begin position="82"/>
        <end position="101"/>
    </location>
</feature>
<dbReference type="KEGG" id="cyj:Cyan7822_2225"/>
<dbReference type="eggNOG" id="COG2391">
    <property type="taxonomic scope" value="Bacteria"/>
</dbReference>
<dbReference type="PANTHER" id="PTHR30574">
    <property type="entry name" value="INNER MEMBRANE PROTEIN YEDE"/>
    <property type="match status" value="1"/>
</dbReference>
<keyword evidence="3" id="KW-1003">Cell membrane</keyword>
<evidence type="ECO:0000256" key="4">
    <source>
        <dbReference type="ARBA" id="ARBA00022519"/>
    </source>
</evidence>
<feature type="transmembrane region" description="Helical" evidence="9">
    <location>
        <begin position="113"/>
        <end position="131"/>
    </location>
</feature>
<dbReference type="Pfam" id="PF04143">
    <property type="entry name" value="Sulf_transp"/>
    <property type="match status" value="1"/>
</dbReference>
<feature type="transmembrane region" description="Helical" evidence="9">
    <location>
        <begin position="366"/>
        <end position="393"/>
    </location>
</feature>
<dbReference type="STRING" id="497965.Cyan7822_2225"/>
<feature type="transmembrane region" description="Helical" evidence="9">
    <location>
        <begin position="340"/>
        <end position="360"/>
    </location>
</feature>
<dbReference type="GO" id="GO:0005886">
    <property type="term" value="C:plasma membrane"/>
    <property type="evidence" value="ECO:0007669"/>
    <property type="project" value="UniProtKB-SubCell"/>
</dbReference>
<evidence type="ECO:0000256" key="8">
    <source>
        <dbReference type="ARBA" id="ARBA00035655"/>
    </source>
</evidence>
<evidence type="ECO:0000313" key="11">
    <source>
        <dbReference type="Proteomes" id="UP000008206"/>
    </source>
</evidence>
<keyword evidence="11" id="KW-1185">Reference proteome</keyword>
<keyword evidence="4" id="KW-0997">Cell inner membrane</keyword>
<evidence type="ECO:0000313" key="10">
    <source>
        <dbReference type="EMBL" id="ADN14204.1"/>
    </source>
</evidence>
<feature type="transmembrane region" description="Helical" evidence="9">
    <location>
        <begin position="143"/>
        <end position="169"/>
    </location>
</feature>
<dbReference type="HOGENOM" id="CLU_050656_1_0_3"/>
<dbReference type="Proteomes" id="UP000008206">
    <property type="component" value="Chromosome"/>
</dbReference>
<sequence length="404" mass="42868">MSSSGISLSVAPRSLQPRSQKTLILLLLVIGIAIILALSPFGWRQCVLFLIGNLFGISLYHASFGFASAYRKLFVHGEFKGILAQILMLACATLLFAPILLRGSLWGQEMTGAVFPVSVQGAIGAFLFGVGMQLGSGCACGTLYTIGGGSSMMLLTLLTFCIGAFWSTLTAPFWSGFPKTEPLSLIEQWGWTGVSIQLLTFGLIACALWFAKKNPEKKSEVMPTSPGQPSSWLHSLLYGPWSLPIGAFMLAFLNGLTLLIAGRPWGVTSGFTLWGAKIAQLLGWNPATSEYWSQGTHFESLSRSVLADVVSVMNLGIILGAALAAALVGRLSIKKPPSKLAMMAALLGGLLMGYGARLAFGCNVGAYFSGIASTSLHGWLWIICAMGGTALGVKLRPLFELSNG</sequence>
<evidence type="ECO:0000256" key="1">
    <source>
        <dbReference type="ARBA" id="ARBA00004429"/>
    </source>
</evidence>
<evidence type="ECO:0000256" key="2">
    <source>
        <dbReference type="ARBA" id="ARBA00022448"/>
    </source>
</evidence>
<evidence type="ECO:0000256" key="3">
    <source>
        <dbReference type="ARBA" id="ARBA00022475"/>
    </source>
</evidence>
<name>E0UE79_GLOV7</name>
<protein>
    <submittedName>
        <fullName evidence="10">Uncharacterized protein</fullName>
    </submittedName>
</protein>
<feature type="transmembrane region" description="Helical" evidence="9">
    <location>
        <begin position="189"/>
        <end position="211"/>
    </location>
</feature>
<evidence type="ECO:0000256" key="6">
    <source>
        <dbReference type="ARBA" id="ARBA00022989"/>
    </source>
</evidence>
<keyword evidence="6 9" id="KW-1133">Transmembrane helix</keyword>
<gene>
    <name evidence="10" type="ordered locus">Cyan7822_2225</name>
</gene>
<comment type="subcellular location">
    <subcellularLocation>
        <location evidence="1">Cell inner membrane</location>
        <topology evidence="1">Multi-pass membrane protein</topology>
    </subcellularLocation>
</comment>
<feature type="transmembrane region" description="Helical" evidence="9">
    <location>
        <begin position="23"/>
        <end position="41"/>
    </location>
</feature>
<dbReference type="RefSeq" id="WP_013322309.1">
    <property type="nucleotide sequence ID" value="NC_014501.1"/>
</dbReference>
<comment type="similarity">
    <text evidence="8">Belongs to the TsuA/YedE (TC 9.B.102) family.</text>
</comment>
<dbReference type="PANTHER" id="PTHR30574:SF1">
    <property type="entry name" value="SULPHUR TRANSPORT DOMAIN-CONTAINING PROTEIN"/>
    <property type="match status" value="1"/>
</dbReference>
<proteinExistence type="inferred from homology"/>
<feature type="transmembrane region" description="Helical" evidence="9">
    <location>
        <begin position="232"/>
        <end position="253"/>
    </location>
</feature>
<dbReference type="AlphaFoldDB" id="E0UE79"/>
<dbReference type="InterPro" id="IPR007272">
    <property type="entry name" value="Sulf_transp_TsuA/YedE"/>
</dbReference>
<feature type="transmembrane region" description="Helical" evidence="9">
    <location>
        <begin position="47"/>
        <end position="70"/>
    </location>
</feature>
<organism evidence="10 11">
    <name type="scientific">Gloeothece verrucosa (strain PCC 7822)</name>
    <name type="common">Cyanothece sp. (strain PCC 7822)</name>
    <dbReference type="NCBI Taxonomy" id="497965"/>
    <lineage>
        <taxon>Bacteria</taxon>
        <taxon>Bacillati</taxon>
        <taxon>Cyanobacteriota</taxon>
        <taxon>Cyanophyceae</taxon>
        <taxon>Oscillatoriophycideae</taxon>
        <taxon>Chroococcales</taxon>
        <taxon>Aphanothecaceae</taxon>
        <taxon>Gloeothece</taxon>
        <taxon>Gloeothece verrucosa</taxon>
    </lineage>
</organism>
<evidence type="ECO:0000256" key="9">
    <source>
        <dbReference type="SAM" id="Phobius"/>
    </source>
</evidence>
<accession>E0UE79</accession>
<evidence type="ECO:0000256" key="5">
    <source>
        <dbReference type="ARBA" id="ARBA00022692"/>
    </source>
</evidence>
<reference evidence="11" key="1">
    <citation type="journal article" date="2011" name="MBio">
        <title>Novel metabolic attributes of the genus Cyanothece, comprising a group of unicellular nitrogen-fixing Cyanobacteria.</title>
        <authorList>
            <person name="Bandyopadhyay A."/>
            <person name="Elvitigala T."/>
            <person name="Welsh E."/>
            <person name="Stockel J."/>
            <person name="Liberton M."/>
            <person name="Min H."/>
            <person name="Sherman L.A."/>
            <person name="Pakrasi H.B."/>
        </authorList>
    </citation>
    <scope>NUCLEOTIDE SEQUENCE [LARGE SCALE GENOMIC DNA]</scope>
    <source>
        <strain evidence="11">PCC 7822</strain>
    </source>
</reference>
<evidence type="ECO:0000256" key="7">
    <source>
        <dbReference type="ARBA" id="ARBA00023136"/>
    </source>
</evidence>
<keyword evidence="5 9" id="KW-0812">Transmembrane</keyword>
<keyword evidence="7 9" id="KW-0472">Membrane</keyword>
<keyword evidence="2" id="KW-0813">Transport</keyword>
<dbReference type="OrthoDB" id="9794165at2"/>
<feature type="transmembrane region" description="Helical" evidence="9">
    <location>
        <begin position="309"/>
        <end position="328"/>
    </location>
</feature>
<dbReference type="EMBL" id="CP002198">
    <property type="protein sequence ID" value="ADN14204.1"/>
    <property type="molecule type" value="Genomic_DNA"/>
</dbReference>